<dbReference type="Pfam" id="PF00300">
    <property type="entry name" value="His_Phos_1"/>
    <property type="match status" value="1"/>
</dbReference>
<dbReference type="PANTHER" id="PTHR48100">
    <property type="entry name" value="BROAD-SPECIFICITY PHOSPHATASE YOR283W-RELATED"/>
    <property type="match status" value="1"/>
</dbReference>
<dbReference type="GO" id="GO:0005737">
    <property type="term" value="C:cytoplasm"/>
    <property type="evidence" value="ECO:0007669"/>
    <property type="project" value="TreeGrafter"/>
</dbReference>
<reference evidence="1 2" key="1">
    <citation type="journal article" date="2016" name="Nat. Commun.">
        <title>Ectomycorrhizal ecology is imprinted in the genome of the dominant symbiotic fungus Cenococcum geophilum.</title>
        <authorList>
            <consortium name="DOE Joint Genome Institute"/>
            <person name="Peter M."/>
            <person name="Kohler A."/>
            <person name="Ohm R.A."/>
            <person name="Kuo A."/>
            <person name="Krutzmann J."/>
            <person name="Morin E."/>
            <person name="Arend M."/>
            <person name="Barry K.W."/>
            <person name="Binder M."/>
            <person name="Choi C."/>
            <person name="Clum A."/>
            <person name="Copeland A."/>
            <person name="Grisel N."/>
            <person name="Haridas S."/>
            <person name="Kipfer T."/>
            <person name="LaButti K."/>
            <person name="Lindquist E."/>
            <person name="Lipzen A."/>
            <person name="Maire R."/>
            <person name="Meier B."/>
            <person name="Mihaltcheva S."/>
            <person name="Molinier V."/>
            <person name="Murat C."/>
            <person name="Poggeler S."/>
            <person name="Quandt C.A."/>
            <person name="Sperisen C."/>
            <person name="Tritt A."/>
            <person name="Tisserant E."/>
            <person name="Crous P.W."/>
            <person name="Henrissat B."/>
            <person name="Nehls U."/>
            <person name="Egli S."/>
            <person name="Spatafora J.W."/>
            <person name="Grigoriev I.V."/>
            <person name="Martin F.M."/>
        </authorList>
    </citation>
    <scope>NUCLEOTIDE SEQUENCE [LARGE SCALE GENOMIC DNA]</scope>
    <source>
        <strain evidence="1 2">CBS 459.81</strain>
    </source>
</reference>
<dbReference type="InterPro" id="IPR050275">
    <property type="entry name" value="PGM_Phosphatase"/>
</dbReference>
<protein>
    <submittedName>
        <fullName evidence="1">Phosphoglycerate mutase-like protein</fullName>
    </submittedName>
</protein>
<dbReference type="PANTHER" id="PTHR48100:SF54">
    <property type="entry name" value="PHOSPHATASE SPAC5H10.03-RELATED"/>
    <property type="match status" value="1"/>
</dbReference>
<evidence type="ECO:0000313" key="2">
    <source>
        <dbReference type="Proteomes" id="UP000250266"/>
    </source>
</evidence>
<dbReference type="InterPro" id="IPR013078">
    <property type="entry name" value="His_Pase_superF_clade-1"/>
</dbReference>
<organism evidence="1 2">
    <name type="scientific">Lepidopterella palustris CBS 459.81</name>
    <dbReference type="NCBI Taxonomy" id="1314670"/>
    <lineage>
        <taxon>Eukaryota</taxon>
        <taxon>Fungi</taxon>
        <taxon>Dikarya</taxon>
        <taxon>Ascomycota</taxon>
        <taxon>Pezizomycotina</taxon>
        <taxon>Dothideomycetes</taxon>
        <taxon>Pleosporomycetidae</taxon>
        <taxon>Mytilinidiales</taxon>
        <taxon>Argynnaceae</taxon>
        <taxon>Lepidopterella</taxon>
    </lineage>
</organism>
<dbReference type="OrthoDB" id="496981at2759"/>
<proteinExistence type="predicted"/>
<keyword evidence="2" id="KW-1185">Reference proteome</keyword>
<dbReference type="SUPFAM" id="SSF53254">
    <property type="entry name" value="Phosphoglycerate mutase-like"/>
    <property type="match status" value="1"/>
</dbReference>
<dbReference type="Gene3D" id="3.40.50.1240">
    <property type="entry name" value="Phosphoglycerate mutase-like"/>
    <property type="match status" value="1"/>
</dbReference>
<dbReference type="EMBL" id="KV744833">
    <property type="protein sequence ID" value="OCK84622.1"/>
    <property type="molecule type" value="Genomic_DNA"/>
</dbReference>
<dbReference type="CDD" id="cd07067">
    <property type="entry name" value="HP_PGM_like"/>
    <property type="match status" value="1"/>
</dbReference>
<gene>
    <name evidence="1" type="ORF">K432DRAFT_378375</name>
</gene>
<dbReference type="Proteomes" id="UP000250266">
    <property type="component" value="Unassembled WGS sequence"/>
</dbReference>
<dbReference type="GO" id="GO:0016791">
    <property type="term" value="F:phosphatase activity"/>
    <property type="evidence" value="ECO:0007669"/>
    <property type="project" value="TreeGrafter"/>
</dbReference>
<accession>A0A8E2EIH3</accession>
<dbReference type="AlphaFoldDB" id="A0A8E2EIH3"/>
<dbReference type="InterPro" id="IPR029033">
    <property type="entry name" value="His_PPase_superfam"/>
</dbReference>
<evidence type="ECO:0000313" key="1">
    <source>
        <dbReference type="EMBL" id="OCK84622.1"/>
    </source>
</evidence>
<dbReference type="SMART" id="SM00855">
    <property type="entry name" value="PGAM"/>
    <property type="match status" value="1"/>
</dbReference>
<sequence length="274" mass="30735">MAPTHLHLIRHAQGFHNISTANHALRDPLLTPLGESQCHTLSTTLPSISTIDLIVASPIKRALYTALLTFRAHLTANPTLRIIALPDLQETSNLPCDTGSDLAELQREFANMPIDFSHMTPGWNNKTTGPYAPVARHVMARARRSRRWIAAREEKEVAVVTHGGFLHYFTEDWSDHAKFTGTGWANTEFRSYTFDMSTPQNVENATVVETPESRLRRKGHEISLTEAEQVNLMETAQRTWEEAGYIMPFVEQAEDGYFAEAEAKPRGAVVKVET</sequence>
<name>A0A8E2EIH3_9PEZI</name>